<evidence type="ECO:0000313" key="3">
    <source>
        <dbReference type="Proteomes" id="UP000028501"/>
    </source>
</evidence>
<dbReference type="PANTHER" id="PTHR43437">
    <property type="entry name" value="HYDROXYACYL-THIOESTER DEHYDRATASE TYPE 2, MITOCHONDRIAL-RELATED"/>
    <property type="match status" value="1"/>
</dbReference>
<evidence type="ECO:0000259" key="1">
    <source>
        <dbReference type="Pfam" id="PF01575"/>
    </source>
</evidence>
<dbReference type="GO" id="GO:0005835">
    <property type="term" value="C:fatty acid synthase complex"/>
    <property type="evidence" value="ECO:0007669"/>
    <property type="project" value="InterPro"/>
</dbReference>
<dbReference type="InterPro" id="IPR029069">
    <property type="entry name" value="HotDog_dom_sf"/>
</dbReference>
<dbReference type="AlphaFoldDB" id="A0A075WC68"/>
<dbReference type="Proteomes" id="UP000028501">
    <property type="component" value="Chromosome"/>
</dbReference>
<evidence type="ECO:0000313" key="2">
    <source>
        <dbReference type="EMBL" id="AIG98000.1"/>
    </source>
</evidence>
<dbReference type="PRINTS" id="PR01483">
    <property type="entry name" value="FASYNTHASE"/>
</dbReference>
<dbReference type="SUPFAM" id="SSF54637">
    <property type="entry name" value="Thioesterase/thiol ester dehydrase-isomerase"/>
    <property type="match status" value="1"/>
</dbReference>
<feature type="domain" description="MaoC-like" evidence="1">
    <location>
        <begin position="32"/>
        <end position="143"/>
    </location>
</feature>
<dbReference type="PANTHER" id="PTHR43437:SF3">
    <property type="entry name" value="HYDROXYACYL-THIOESTER DEHYDRATASE TYPE 2, MITOCHONDRIAL"/>
    <property type="match status" value="1"/>
</dbReference>
<organism evidence="2 3">
    <name type="scientific">Archaeoglobus fulgidus DSM 8774</name>
    <dbReference type="NCBI Taxonomy" id="1344584"/>
    <lineage>
        <taxon>Archaea</taxon>
        <taxon>Methanobacteriati</taxon>
        <taxon>Methanobacteriota</taxon>
        <taxon>Archaeoglobi</taxon>
        <taxon>Archaeoglobales</taxon>
        <taxon>Archaeoglobaceae</taxon>
        <taxon>Archaeoglobus</taxon>
    </lineage>
</organism>
<dbReference type="EMBL" id="CP006577">
    <property type="protein sequence ID" value="AIG98000.1"/>
    <property type="molecule type" value="Genomic_DNA"/>
</dbReference>
<proteinExistence type="predicted"/>
<dbReference type="InterPro" id="IPR002539">
    <property type="entry name" value="MaoC-like_dom"/>
</dbReference>
<dbReference type="GO" id="GO:0006633">
    <property type="term" value="P:fatty acid biosynthetic process"/>
    <property type="evidence" value="ECO:0007669"/>
    <property type="project" value="InterPro"/>
</dbReference>
<dbReference type="GO" id="GO:0004312">
    <property type="term" value="F:fatty acid synthase activity"/>
    <property type="evidence" value="ECO:0007669"/>
    <property type="project" value="InterPro"/>
</dbReference>
<name>A0A075WC68_ARCFL</name>
<dbReference type="HOGENOM" id="CLU_094876_3_0_2"/>
<sequence>MGGGEVKMMSLLEEMKGIYSKKGGKVKPFEKFEGELKEGYRFEYEKKLCEIDVAMFGLISGDLNPVHFDEDFASKTRFGGRVVHGMLTTSLVSAAVARLPGTVVLLEQSFRYTSPVRIGDVVRVEGVVSGVEKNRYTIDVKCYTGDKVVAEGVVKVLIW</sequence>
<dbReference type="InterPro" id="IPR050965">
    <property type="entry name" value="UPF0336/Enoyl-CoA_hydratase"/>
</dbReference>
<dbReference type="InterPro" id="IPR003965">
    <property type="entry name" value="Fatty_acid_synthase"/>
</dbReference>
<dbReference type="SMR" id="A0A075WC68"/>
<dbReference type="Gene3D" id="3.10.129.10">
    <property type="entry name" value="Hotdog Thioesterase"/>
    <property type="match status" value="1"/>
</dbReference>
<dbReference type="CDD" id="cd03449">
    <property type="entry name" value="R_hydratase"/>
    <property type="match status" value="1"/>
</dbReference>
<dbReference type="KEGG" id="afg:AFULGI_00012210"/>
<protein>
    <submittedName>
        <fullName evidence="2">Acyl dehydratase</fullName>
    </submittedName>
</protein>
<accession>A0A075WC68</accession>
<dbReference type="Pfam" id="PF01575">
    <property type="entry name" value="MaoC_dehydratas"/>
    <property type="match status" value="1"/>
</dbReference>
<gene>
    <name evidence="2" type="ORF">AFULGI_00012210</name>
</gene>
<dbReference type="GO" id="GO:0019171">
    <property type="term" value="F:(3R)-hydroxyacyl-[acyl-carrier-protein] dehydratase activity"/>
    <property type="evidence" value="ECO:0007669"/>
    <property type="project" value="TreeGrafter"/>
</dbReference>
<reference evidence="2 3" key="1">
    <citation type="submission" date="2013-07" db="EMBL/GenBank/DDBJ databases">
        <title>Genome of Archaeoglobus fulgidus.</title>
        <authorList>
            <person name="Fiebig A."/>
            <person name="Birkeland N.-K."/>
        </authorList>
    </citation>
    <scope>NUCLEOTIDE SEQUENCE [LARGE SCALE GENOMIC DNA]</scope>
    <source>
        <strain evidence="2 3">DSM 8774</strain>
    </source>
</reference>